<proteinExistence type="predicted"/>
<sequence length="106" mass="11610">MLSRDDDRHTAEYALTLASACWLTCNPDYDFAPSKTPQGRLHRSHDSDAASPILTVAELSLCSLPADTHVEARVSEIMSPGRTASCYLFSSSSPDSKANSTSFRWQ</sequence>
<evidence type="ECO:0000313" key="2">
    <source>
        <dbReference type="Proteomes" id="UP000092993"/>
    </source>
</evidence>
<comment type="caution">
    <text evidence="1">The sequence shown here is derived from an EMBL/GenBank/DDBJ whole genome shotgun (WGS) entry which is preliminary data.</text>
</comment>
<accession>A0A1C7LZY4</accession>
<evidence type="ECO:0000313" key="1">
    <source>
        <dbReference type="EMBL" id="OBZ70233.1"/>
    </source>
</evidence>
<keyword evidence="2" id="KW-1185">Reference proteome</keyword>
<protein>
    <submittedName>
        <fullName evidence="1">Uncharacterized protein</fullName>
    </submittedName>
</protein>
<organism evidence="1 2">
    <name type="scientific">Grifola frondosa</name>
    <name type="common">Maitake</name>
    <name type="synonym">Polyporus frondosus</name>
    <dbReference type="NCBI Taxonomy" id="5627"/>
    <lineage>
        <taxon>Eukaryota</taxon>
        <taxon>Fungi</taxon>
        <taxon>Dikarya</taxon>
        <taxon>Basidiomycota</taxon>
        <taxon>Agaricomycotina</taxon>
        <taxon>Agaricomycetes</taxon>
        <taxon>Polyporales</taxon>
        <taxon>Grifolaceae</taxon>
        <taxon>Grifola</taxon>
    </lineage>
</organism>
<dbReference type="AlphaFoldDB" id="A0A1C7LZY4"/>
<name>A0A1C7LZY4_GRIFR</name>
<gene>
    <name evidence="1" type="ORF">A0H81_09712</name>
</gene>
<dbReference type="EMBL" id="LUGG01000014">
    <property type="protein sequence ID" value="OBZ70233.1"/>
    <property type="molecule type" value="Genomic_DNA"/>
</dbReference>
<dbReference type="Proteomes" id="UP000092993">
    <property type="component" value="Unassembled WGS sequence"/>
</dbReference>
<reference evidence="1 2" key="1">
    <citation type="submission" date="2016-03" db="EMBL/GenBank/DDBJ databases">
        <title>Whole genome sequencing of Grifola frondosa 9006-11.</title>
        <authorList>
            <person name="Min B."/>
            <person name="Park H."/>
            <person name="Kim J.-G."/>
            <person name="Cho H."/>
            <person name="Oh Y.-L."/>
            <person name="Kong W.-S."/>
            <person name="Choi I.-G."/>
        </authorList>
    </citation>
    <scope>NUCLEOTIDE SEQUENCE [LARGE SCALE GENOMIC DNA]</scope>
    <source>
        <strain evidence="1 2">9006-11</strain>
    </source>
</reference>